<dbReference type="InterPro" id="IPR001870">
    <property type="entry name" value="B30.2/SPRY"/>
</dbReference>
<dbReference type="InterPro" id="IPR001841">
    <property type="entry name" value="Znf_RING"/>
</dbReference>
<protein>
    <recommendedName>
        <fullName evidence="13">Tripartite motif-containing protein 16-like</fullName>
    </recommendedName>
</protein>
<evidence type="ECO:0000256" key="1">
    <source>
        <dbReference type="ARBA" id="ARBA00022588"/>
    </source>
</evidence>
<feature type="domain" description="B box-type" evidence="9">
    <location>
        <begin position="145"/>
        <end position="185"/>
    </location>
</feature>
<dbReference type="Pfam" id="PF15227">
    <property type="entry name" value="zf-C3HC4_4"/>
    <property type="match status" value="1"/>
</dbReference>
<dbReference type="CDD" id="cd16040">
    <property type="entry name" value="SPRY_PRY_SNTX"/>
    <property type="match status" value="1"/>
</dbReference>
<dbReference type="SMART" id="SM00589">
    <property type="entry name" value="PRY"/>
    <property type="match status" value="1"/>
</dbReference>
<dbReference type="GO" id="GO:0008270">
    <property type="term" value="F:zinc ion binding"/>
    <property type="evidence" value="ECO:0007669"/>
    <property type="project" value="UniProtKB-KW"/>
</dbReference>
<dbReference type="InterPro" id="IPR003879">
    <property type="entry name" value="Butyrophylin_SPRY"/>
</dbReference>
<dbReference type="SUPFAM" id="SSF57845">
    <property type="entry name" value="B-box zinc-binding domain"/>
    <property type="match status" value="1"/>
</dbReference>
<evidence type="ECO:0008006" key="13">
    <source>
        <dbReference type="Google" id="ProtNLM"/>
    </source>
</evidence>
<dbReference type="InterPro" id="IPR000315">
    <property type="entry name" value="Znf_B-box"/>
</dbReference>
<evidence type="ECO:0000256" key="6">
    <source>
        <dbReference type="PROSITE-ProRule" id="PRU00024"/>
    </source>
</evidence>
<dbReference type="SUPFAM" id="SSF49899">
    <property type="entry name" value="Concanavalin A-like lectins/glucanases"/>
    <property type="match status" value="1"/>
</dbReference>
<dbReference type="SMART" id="SM00184">
    <property type="entry name" value="RING"/>
    <property type="match status" value="1"/>
</dbReference>
<dbReference type="Gene3D" id="3.30.160.60">
    <property type="entry name" value="Classic Zinc Finger"/>
    <property type="match status" value="1"/>
</dbReference>
<keyword evidence="3 6" id="KW-0863">Zinc-finger</keyword>
<dbReference type="SMART" id="SM00449">
    <property type="entry name" value="SPRY"/>
    <property type="match status" value="1"/>
</dbReference>
<proteinExistence type="predicted"/>
<dbReference type="PRINTS" id="PR01407">
    <property type="entry name" value="BUTYPHLNCDUF"/>
</dbReference>
<dbReference type="PROSITE" id="PS50089">
    <property type="entry name" value="ZF_RING_2"/>
    <property type="match status" value="1"/>
</dbReference>
<accession>A0A3Q3WYL5</accession>
<dbReference type="SUPFAM" id="SSF57850">
    <property type="entry name" value="RING/U-box"/>
    <property type="match status" value="1"/>
</dbReference>
<dbReference type="InterPro" id="IPR006574">
    <property type="entry name" value="PRY"/>
</dbReference>
<dbReference type="InterPro" id="IPR017907">
    <property type="entry name" value="Znf_RING_CS"/>
</dbReference>
<dbReference type="Pfam" id="PF13765">
    <property type="entry name" value="PRY"/>
    <property type="match status" value="1"/>
</dbReference>
<evidence type="ECO:0000259" key="10">
    <source>
        <dbReference type="PROSITE" id="PS50188"/>
    </source>
</evidence>
<dbReference type="AlphaFoldDB" id="A0A3Q3WYL5"/>
<keyword evidence="7" id="KW-0175">Coiled coil</keyword>
<dbReference type="Proteomes" id="UP000261620">
    <property type="component" value="Unplaced"/>
</dbReference>
<dbReference type="Gene3D" id="2.60.120.920">
    <property type="match status" value="1"/>
</dbReference>
<keyword evidence="2" id="KW-0479">Metal-binding</keyword>
<dbReference type="Ensembl" id="ENSMMOT00000018023.1">
    <property type="protein sequence ID" value="ENSMMOP00000017732.1"/>
    <property type="gene ID" value="ENSMMOG00000013379.1"/>
</dbReference>
<dbReference type="PANTHER" id="PTHR25465:SF5">
    <property type="entry name" value="E3 UBIQUITIN_ISG15 LIGASE TRIM25-RELATED"/>
    <property type="match status" value="1"/>
</dbReference>
<dbReference type="GO" id="GO:0005737">
    <property type="term" value="C:cytoplasm"/>
    <property type="evidence" value="ECO:0007669"/>
    <property type="project" value="UniProtKB-ARBA"/>
</dbReference>
<dbReference type="InterPro" id="IPR013320">
    <property type="entry name" value="ConA-like_dom_sf"/>
</dbReference>
<feature type="coiled-coil region" evidence="7">
    <location>
        <begin position="200"/>
        <end position="292"/>
    </location>
</feature>
<dbReference type="OMA" id="FWLPQSA"/>
<evidence type="ECO:0000313" key="12">
    <source>
        <dbReference type="Proteomes" id="UP000261620"/>
    </source>
</evidence>
<dbReference type="InterPro" id="IPR058030">
    <property type="entry name" value="TRIM8/14/16/25/29/45/65_CC"/>
</dbReference>
<dbReference type="Gene3D" id="3.30.40.10">
    <property type="entry name" value="Zinc/RING finger domain, C3HC4 (zinc finger)"/>
    <property type="match status" value="1"/>
</dbReference>
<dbReference type="Pfam" id="PF00622">
    <property type="entry name" value="SPRY"/>
    <property type="match status" value="1"/>
</dbReference>
<dbReference type="InterPro" id="IPR051051">
    <property type="entry name" value="E3_ubiq-ligase_TRIM/RNF"/>
</dbReference>
<evidence type="ECO:0000256" key="5">
    <source>
        <dbReference type="ARBA" id="ARBA00022859"/>
    </source>
</evidence>
<keyword evidence="1" id="KW-0399">Innate immunity</keyword>
<sequence>MTQTGEKGDTCSICLELLSDPVTIPCGHSYCMRCITVYWDEGNEMKNDRCPQCRQRFLSRPVLMKNTMLAELVEEINKSPPKPGSPHQSYTGLEEVSCDFCTGIKQKALKSCLVCMASFCEEHLTPHYTVAPLKKHMLVDATSKLQENMCSRHEEVKKVFCRTDGQCICFVCTMEDHKGHDTVRIAAERAERQANLGLTQQKIQQRIQNKEKDLKALEQRVESMNLSAEEAVKDTEKISAEMKSLIEERISEVKQQMRSQQQTEASRAKEHEEKLHREITELRTRLAELEVLSCTEDHLRFLISYPSASHQPPLSDSNDVPGIHAHPLYSFKDVAVAVSKARDKVQAALTEEWAHISPKVTEVKAELRTRAEFLKYSCRITLDPNTTHKRLSLSGNNTKAKLLAEQREYFQSQERFAERWQVLSKEGLTGRCYWEVKWSGRVYIAVAYQNISRTGTQHECGFGYNDKSWALICKDNIFKHNNVPTLLSGTLSSRIGVYLDHTAGTLSFYNISETMTLLHRVHATFTQPLHPGFWLAGPAGSTAELCELQ</sequence>
<dbReference type="Pfam" id="PF00643">
    <property type="entry name" value="zf-B_box"/>
    <property type="match status" value="1"/>
</dbReference>
<dbReference type="InterPro" id="IPR003877">
    <property type="entry name" value="SPRY_dom"/>
</dbReference>
<evidence type="ECO:0000256" key="3">
    <source>
        <dbReference type="ARBA" id="ARBA00022771"/>
    </source>
</evidence>
<keyword evidence="5" id="KW-0391">Immunity</keyword>
<organism evidence="11 12">
    <name type="scientific">Mola mola</name>
    <name type="common">Ocean sunfish</name>
    <name type="synonym">Tetraodon mola</name>
    <dbReference type="NCBI Taxonomy" id="94237"/>
    <lineage>
        <taxon>Eukaryota</taxon>
        <taxon>Metazoa</taxon>
        <taxon>Chordata</taxon>
        <taxon>Craniata</taxon>
        <taxon>Vertebrata</taxon>
        <taxon>Euteleostomi</taxon>
        <taxon>Actinopterygii</taxon>
        <taxon>Neopterygii</taxon>
        <taxon>Teleostei</taxon>
        <taxon>Neoteleostei</taxon>
        <taxon>Acanthomorphata</taxon>
        <taxon>Eupercaria</taxon>
        <taxon>Tetraodontiformes</taxon>
        <taxon>Molidae</taxon>
        <taxon>Mola</taxon>
    </lineage>
</organism>
<dbReference type="STRING" id="94237.ENSMMOP00000017732"/>
<keyword evidence="4" id="KW-0862">Zinc</keyword>
<dbReference type="PROSITE" id="PS50119">
    <property type="entry name" value="ZF_BBOX"/>
    <property type="match status" value="1"/>
</dbReference>
<dbReference type="PROSITE" id="PS00518">
    <property type="entry name" value="ZF_RING_1"/>
    <property type="match status" value="1"/>
</dbReference>
<evidence type="ECO:0000256" key="4">
    <source>
        <dbReference type="ARBA" id="ARBA00022833"/>
    </source>
</evidence>
<dbReference type="PANTHER" id="PTHR25465">
    <property type="entry name" value="B-BOX DOMAIN CONTAINING"/>
    <property type="match status" value="1"/>
</dbReference>
<dbReference type="Pfam" id="PF25600">
    <property type="entry name" value="TRIM_CC"/>
    <property type="match status" value="1"/>
</dbReference>
<keyword evidence="12" id="KW-1185">Reference proteome</keyword>
<dbReference type="InterPro" id="IPR043136">
    <property type="entry name" value="B30.2/SPRY_sf"/>
</dbReference>
<dbReference type="Gene3D" id="4.10.830.40">
    <property type="match status" value="1"/>
</dbReference>
<feature type="domain" description="RING-type" evidence="8">
    <location>
        <begin position="11"/>
        <end position="54"/>
    </location>
</feature>
<name>A0A3Q3WYL5_MOLML</name>
<reference evidence="11" key="1">
    <citation type="submission" date="2025-08" db="UniProtKB">
        <authorList>
            <consortium name="Ensembl"/>
        </authorList>
    </citation>
    <scope>IDENTIFICATION</scope>
</reference>
<dbReference type="PROSITE" id="PS50188">
    <property type="entry name" value="B302_SPRY"/>
    <property type="match status" value="1"/>
</dbReference>
<dbReference type="CDD" id="cd19769">
    <property type="entry name" value="Bbox2_TRIM16-like"/>
    <property type="match status" value="1"/>
</dbReference>
<evidence type="ECO:0000256" key="7">
    <source>
        <dbReference type="SAM" id="Coils"/>
    </source>
</evidence>
<feature type="domain" description="B30.2/SPRY" evidence="10">
    <location>
        <begin position="360"/>
        <end position="549"/>
    </location>
</feature>
<dbReference type="GO" id="GO:0045087">
    <property type="term" value="P:innate immune response"/>
    <property type="evidence" value="ECO:0007669"/>
    <property type="project" value="UniProtKB-KW"/>
</dbReference>
<evidence type="ECO:0000259" key="8">
    <source>
        <dbReference type="PROSITE" id="PS50089"/>
    </source>
</evidence>
<dbReference type="InterPro" id="IPR013083">
    <property type="entry name" value="Znf_RING/FYVE/PHD"/>
</dbReference>
<evidence type="ECO:0000313" key="11">
    <source>
        <dbReference type="Ensembl" id="ENSMMOP00000017732.1"/>
    </source>
</evidence>
<reference evidence="11" key="2">
    <citation type="submission" date="2025-09" db="UniProtKB">
        <authorList>
            <consortium name="Ensembl"/>
        </authorList>
    </citation>
    <scope>IDENTIFICATION</scope>
</reference>
<evidence type="ECO:0000259" key="9">
    <source>
        <dbReference type="PROSITE" id="PS50119"/>
    </source>
</evidence>
<dbReference type="SMART" id="SM00336">
    <property type="entry name" value="BBOX"/>
    <property type="match status" value="1"/>
</dbReference>
<evidence type="ECO:0000256" key="2">
    <source>
        <dbReference type="ARBA" id="ARBA00022723"/>
    </source>
</evidence>